<feature type="region of interest" description="Disordered" evidence="5">
    <location>
        <begin position="275"/>
        <end position="297"/>
    </location>
</feature>
<feature type="compositionally biased region" description="Basic and acidic residues" evidence="5">
    <location>
        <begin position="282"/>
        <end position="297"/>
    </location>
</feature>
<dbReference type="SUPFAM" id="SSF51735">
    <property type="entry name" value="NAD(P)-binding Rossmann-fold domains"/>
    <property type="match status" value="1"/>
</dbReference>
<dbReference type="GO" id="GO:0016491">
    <property type="term" value="F:oxidoreductase activity"/>
    <property type="evidence" value="ECO:0007669"/>
    <property type="project" value="UniProtKB-KW"/>
</dbReference>
<dbReference type="Proteomes" id="UP000237631">
    <property type="component" value="Unassembled WGS sequence"/>
</dbReference>
<comment type="similarity">
    <text evidence="1 4">Belongs to the short-chain dehydrogenases/reductases (SDR) family.</text>
</comment>
<keyword evidence="2" id="KW-0521">NADP</keyword>
<name>A0A2S6C4T0_9PEZI</name>
<evidence type="ECO:0000313" key="7">
    <source>
        <dbReference type="Proteomes" id="UP000237631"/>
    </source>
</evidence>
<keyword evidence="7" id="KW-1185">Reference proteome</keyword>
<reference evidence="7" key="1">
    <citation type="journal article" date="2017" name="bioRxiv">
        <title>Conservation of a gene cluster reveals novel cercosporin biosynthetic mechanisms and extends production to the genus Colletotrichum.</title>
        <authorList>
            <person name="de Jonge R."/>
            <person name="Ebert M.K."/>
            <person name="Huitt-Roehl C.R."/>
            <person name="Pal P."/>
            <person name="Suttle J.C."/>
            <person name="Spanner R.E."/>
            <person name="Neubauer J.D."/>
            <person name="Jurick W.M.II."/>
            <person name="Stott K.A."/>
            <person name="Secor G.A."/>
            <person name="Thomma B.P.H.J."/>
            <person name="Van de Peer Y."/>
            <person name="Townsend C.A."/>
            <person name="Bolton M.D."/>
        </authorList>
    </citation>
    <scope>NUCLEOTIDE SEQUENCE [LARGE SCALE GENOMIC DNA]</scope>
    <source>
        <strain evidence="7">CBS538.71</strain>
    </source>
</reference>
<dbReference type="AlphaFoldDB" id="A0A2S6C4T0"/>
<dbReference type="OrthoDB" id="191139at2759"/>
<protein>
    <submittedName>
        <fullName evidence="6">Uncharacterized protein</fullName>
    </submittedName>
</protein>
<accession>A0A2S6C4T0</accession>
<dbReference type="InterPro" id="IPR002347">
    <property type="entry name" value="SDR_fam"/>
</dbReference>
<proteinExistence type="inferred from homology"/>
<keyword evidence="3" id="KW-0560">Oxidoreductase</keyword>
<evidence type="ECO:0000256" key="5">
    <source>
        <dbReference type="SAM" id="MobiDB-lite"/>
    </source>
</evidence>
<dbReference type="EMBL" id="PNEN01000557">
    <property type="protein sequence ID" value="PPJ54706.1"/>
    <property type="molecule type" value="Genomic_DNA"/>
</dbReference>
<organism evidence="6 7">
    <name type="scientific">Cercospora berteroae</name>
    <dbReference type="NCBI Taxonomy" id="357750"/>
    <lineage>
        <taxon>Eukaryota</taxon>
        <taxon>Fungi</taxon>
        <taxon>Dikarya</taxon>
        <taxon>Ascomycota</taxon>
        <taxon>Pezizomycotina</taxon>
        <taxon>Dothideomycetes</taxon>
        <taxon>Dothideomycetidae</taxon>
        <taxon>Mycosphaerellales</taxon>
        <taxon>Mycosphaerellaceae</taxon>
        <taxon>Cercospora</taxon>
    </lineage>
</organism>
<comment type="caution">
    <text evidence="6">The sequence shown here is derived from an EMBL/GenBank/DDBJ whole genome shotgun (WGS) entry which is preliminary data.</text>
</comment>
<dbReference type="InterPro" id="IPR036291">
    <property type="entry name" value="NAD(P)-bd_dom_sf"/>
</dbReference>
<evidence type="ECO:0000313" key="6">
    <source>
        <dbReference type="EMBL" id="PPJ54706.1"/>
    </source>
</evidence>
<dbReference type="Pfam" id="PF00106">
    <property type="entry name" value="adh_short"/>
    <property type="match status" value="1"/>
</dbReference>
<dbReference type="PANTHER" id="PTHR43963">
    <property type="entry name" value="CARBONYL REDUCTASE 1-RELATED"/>
    <property type="match status" value="1"/>
</dbReference>
<evidence type="ECO:0000256" key="3">
    <source>
        <dbReference type="ARBA" id="ARBA00023002"/>
    </source>
</evidence>
<dbReference type="STRING" id="357750.A0A2S6C4T0"/>
<dbReference type="PANTHER" id="PTHR43963:SF6">
    <property type="entry name" value="CHAIN DEHYDROGENASE FAMILY PROTEIN, PUTATIVE (AFU_ORTHOLOGUE AFUA_3G15350)-RELATED"/>
    <property type="match status" value="1"/>
</dbReference>
<dbReference type="PRINTS" id="PR00080">
    <property type="entry name" value="SDRFAMILY"/>
</dbReference>
<evidence type="ECO:0000256" key="2">
    <source>
        <dbReference type="ARBA" id="ARBA00022857"/>
    </source>
</evidence>
<sequence>MTSSSSTERNTEMVNPRVIIVTGANRGIGRAICEKILSKPNVGPIKLFATSRKGDDLSIKAQNADQKILYPKLDISVQDSIRDFGADVQKLHGPVSVLVNNAGVNLDQPAKSYGPENAKKTLDINYRGTLQMCQTFLPQLSGGGRIVNMSSIASSINIYSPEIQQRLRSATTFEELEQIAQEFEHSVRTSTEASSGFHSTQRSYNVSKALLRAATRILASQSPQHLINCCCPGWIDTDMGGLISSRGTRPPKTAEEGARVPVRLALDDIGGVTGEHWANESVRSREEGKVMKDWEES</sequence>
<gene>
    <name evidence="6" type="ORF">CBER1_06869</name>
</gene>
<dbReference type="Gene3D" id="3.40.50.720">
    <property type="entry name" value="NAD(P)-binding Rossmann-like Domain"/>
    <property type="match status" value="1"/>
</dbReference>
<evidence type="ECO:0000256" key="1">
    <source>
        <dbReference type="ARBA" id="ARBA00006484"/>
    </source>
</evidence>
<dbReference type="PRINTS" id="PR00081">
    <property type="entry name" value="GDHRDH"/>
</dbReference>
<evidence type="ECO:0000256" key="4">
    <source>
        <dbReference type="RuleBase" id="RU000363"/>
    </source>
</evidence>